<evidence type="ECO:0000313" key="1">
    <source>
        <dbReference type="EMBL" id="KRY26237.1"/>
    </source>
</evidence>
<dbReference type="Proteomes" id="UP000054653">
    <property type="component" value="Unassembled WGS sequence"/>
</dbReference>
<evidence type="ECO:0000313" key="2">
    <source>
        <dbReference type="Proteomes" id="UP000054653"/>
    </source>
</evidence>
<protein>
    <submittedName>
        <fullName evidence="1">Uncharacterized protein</fullName>
    </submittedName>
</protein>
<reference evidence="1 2" key="1">
    <citation type="submission" date="2015-01" db="EMBL/GenBank/DDBJ databases">
        <title>Evolution of Trichinella species and genotypes.</title>
        <authorList>
            <person name="Korhonen P.K."/>
            <person name="Edoardo P."/>
            <person name="Giuseppe L.R."/>
            <person name="Gasser R.B."/>
        </authorList>
    </citation>
    <scope>NUCLEOTIDE SEQUENCE [LARGE SCALE GENOMIC DNA]</scope>
    <source>
        <strain evidence="1">ISS120</strain>
    </source>
</reference>
<sequence>MLLDLVMCENNPGGTAGKPSILKVSVPWDEQKEQQQQ</sequence>
<name>A0A0V1ANK8_TRIBR</name>
<gene>
    <name evidence="1" type="ORF">T03_3975</name>
</gene>
<proteinExistence type="predicted"/>
<dbReference type="EMBL" id="JYDI01001897">
    <property type="protein sequence ID" value="KRY26237.1"/>
    <property type="molecule type" value="Genomic_DNA"/>
</dbReference>
<dbReference type="AlphaFoldDB" id="A0A0V1ANK8"/>
<accession>A0A0V1ANK8</accession>
<organism evidence="1 2">
    <name type="scientific">Trichinella britovi</name>
    <name type="common">Parasitic roundworm</name>
    <dbReference type="NCBI Taxonomy" id="45882"/>
    <lineage>
        <taxon>Eukaryota</taxon>
        <taxon>Metazoa</taxon>
        <taxon>Ecdysozoa</taxon>
        <taxon>Nematoda</taxon>
        <taxon>Enoplea</taxon>
        <taxon>Dorylaimia</taxon>
        <taxon>Trichinellida</taxon>
        <taxon>Trichinellidae</taxon>
        <taxon>Trichinella</taxon>
    </lineage>
</organism>
<keyword evidence="2" id="KW-1185">Reference proteome</keyword>
<comment type="caution">
    <text evidence="1">The sequence shown here is derived from an EMBL/GenBank/DDBJ whole genome shotgun (WGS) entry which is preliminary data.</text>
</comment>